<dbReference type="InterPro" id="IPR029058">
    <property type="entry name" value="AB_hydrolase_fold"/>
</dbReference>
<proteinExistence type="predicted"/>
<sequence length="243" mass="25641">MNGKPTIVLVHGSFADSSGWNDVVRNLHQGGYTVHGISNPLRGVHSDAEYLDAFLDTIESPVVLVGHSYGGAVITNTKHAPDKVKALVYIAGFALDEGESPGVATGLGGENVDLSQVVVVRPFPGAGEGNGDAYLNPEIFPQVFCQDLPEEQGRIMAALQRPSALASLLEPSGPPAWKSAPSWYMIATQDRVIPPSAERVMAARAGAKTVEIDSSHVPMISHPDKVTELILEAAMSASSLVSH</sequence>
<dbReference type="InterPro" id="IPR000073">
    <property type="entry name" value="AB_hydrolase_1"/>
</dbReference>
<organism evidence="2 3">
    <name type="scientific">Lysobacter korlensis</name>
    <dbReference type="NCBI Taxonomy" id="553636"/>
    <lineage>
        <taxon>Bacteria</taxon>
        <taxon>Pseudomonadati</taxon>
        <taxon>Pseudomonadota</taxon>
        <taxon>Gammaproteobacteria</taxon>
        <taxon>Lysobacterales</taxon>
        <taxon>Lysobacteraceae</taxon>
        <taxon>Lysobacter</taxon>
    </lineage>
</organism>
<dbReference type="GO" id="GO:0016787">
    <property type="term" value="F:hydrolase activity"/>
    <property type="evidence" value="ECO:0007669"/>
    <property type="project" value="UniProtKB-KW"/>
</dbReference>
<feature type="domain" description="AB hydrolase-1" evidence="1">
    <location>
        <begin position="7"/>
        <end position="228"/>
    </location>
</feature>
<dbReference type="InterPro" id="IPR052897">
    <property type="entry name" value="Sec-Metab_Biosynth_Hydrolase"/>
</dbReference>
<protein>
    <submittedName>
        <fullName evidence="2">Alpha/beta fold hydrolase</fullName>
    </submittedName>
</protein>
<dbReference type="PANTHER" id="PTHR37017">
    <property type="entry name" value="AB HYDROLASE-1 DOMAIN-CONTAINING PROTEIN-RELATED"/>
    <property type="match status" value="1"/>
</dbReference>
<dbReference type="SUPFAM" id="SSF53474">
    <property type="entry name" value="alpha/beta-Hydrolases"/>
    <property type="match status" value="1"/>
</dbReference>
<evidence type="ECO:0000259" key="1">
    <source>
        <dbReference type="Pfam" id="PF12697"/>
    </source>
</evidence>
<comment type="caution">
    <text evidence="2">The sequence shown here is derived from an EMBL/GenBank/DDBJ whole genome shotgun (WGS) entry which is preliminary data.</text>
</comment>
<dbReference type="PANTHER" id="PTHR37017:SF11">
    <property type="entry name" value="ESTERASE_LIPASE_THIOESTERASE DOMAIN-CONTAINING PROTEIN"/>
    <property type="match status" value="1"/>
</dbReference>
<dbReference type="Gene3D" id="3.40.50.1820">
    <property type="entry name" value="alpha/beta hydrolase"/>
    <property type="match status" value="1"/>
</dbReference>
<gene>
    <name evidence="2" type="ORF">ACFFGH_11970</name>
</gene>
<keyword evidence="3" id="KW-1185">Reference proteome</keyword>
<dbReference type="Pfam" id="PF12697">
    <property type="entry name" value="Abhydrolase_6"/>
    <property type="match status" value="1"/>
</dbReference>
<dbReference type="EMBL" id="JBHLTG010000002">
    <property type="protein sequence ID" value="MFC0678556.1"/>
    <property type="molecule type" value="Genomic_DNA"/>
</dbReference>
<accession>A0ABV6RP26</accession>
<keyword evidence="2" id="KW-0378">Hydrolase</keyword>
<evidence type="ECO:0000313" key="3">
    <source>
        <dbReference type="Proteomes" id="UP001589896"/>
    </source>
</evidence>
<reference evidence="2 3" key="1">
    <citation type="submission" date="2024-09" db="EMBL/GenBank/DDBJ databases">
        <authorList>
            <person name="Sun Q."/>
            <person name="Mori K."/>
        </authorList>
    </citation>
    <scope>NUCLEOTIDE SEQUENCE [LARGE SCALE GENOMIC DNA]</scope>
    <source>
        <strain evidence="2 3">KCTC 23076</strain>
    </source>
</reference>
<dbReference type="RefSeq" id="WP_386668516.1">
    <property type="nucleotide sequence ID" value="NZ_JBHLTG010000002.1"/>
</dbReference>
<dbReference type="Proteomes" id="UP001589896">
    <property type="component" value="Unassembled WGS sequence"/>
</dbReference>
<evidence type="ECO:0000313" key="2">
    <source>
        <dbReference type="EMBL" id="MFC0678556.1"/>
    </source>
</evidence>
<name>A0ABV6RP26_9GAMM</name>